<comment type="similarity">
    <text evidence="2">Belongs to the PBP/GOBP family.</text>
</comment>
<dbReference type="InterPro" id="IPR036728">
    <property type="entry name" value="PBP_GOBP_sf"/>
</dbReference>
<dbReference type="SUPFAM" id="SSF47565">
    <property type="entry name" value="Insect pheromone/odorant-binding proteins"/>
    <property type="match status" value="1"/>
</dbReference>
<proteinExistence type="inferred from homology"/>
<gene>
    <name evidence="5" type="ORF">HHI36_014099</name>
</gene>
<feature type="compositionally biased region" description="Low complexity" evidence="4">
    <location>
        <begin position="28"/>
        <end position="40"/>
    </location>
</feature>
<feature type="region of interest" description="Disordered" evidence="4">
    <location>
        <begin position="14"/>
        <end position="50"/>
    </location>
</feature>
<dbReference type="GO" id="GO:0005576">
    <property type="term" value="C:extracellular region"/>
    <property type="evidence" value="ECO:0007669"/>
    <property type="project" value="UniProtKB-SubCell"/>
</dbReference>
<dbReference type="Pfam" id="PF01395">
    <property type="entry name" value="PBP_GOBP"/>
    <property type="match status" value="1"/>
</dbReference>
<dbReference type="PANTHER" id="PTHR21066">
    <property type="entry name" value="ODORANT-BINDING PROTEIN 59A-RELATED"/>
    <property type="match status" value="1"/>
</dbReference>
<evidence type="ECO:0000256" key="2">
    <source>
        <dbReference type="ARBA" id="ARBA00008098"/>
    </source>
</evidence>
<name>A0ABD2N241_9CUCU</name>
<dbReference type="Gene3D" id="1.10.238.20">
    <property type="entry name" value="Pheromone/general odorant binding protein domain"/>
    <property type="match status" value="1"/>
</dbReference>
<dbReference type="InterPro" id="IPR052295">
    <property type="entry name" value="Odorant-binding_protein"/>
</dbReference>
<evidence type="ECO:0000313" key="6">
    <source>
        <dbReference type="Proteomes" id="UP001516400"/>
    </source>
</evidence>
<comment type="caution">
    <text evidence="5">The sequence shown here is derived from an EMBL/GenBank/DDBJ whole genome shotgun (WGS) entry which is preliminary data.</text>
</comment>
<evidence type="ECO:0000256" key="1">
    <source>
        <dbReference type="ARBA" id="ARBA00004613"/>
    </source>
</evidence>
<feature type="compositionally biased region" description="Basic and acidic residues" evidence="4">
    <location>
        <begin position="14"/>
        <end position="27"/>
    </location>
</feature>
<dbReference type="InterPro" id="IPR006170">
    <property type="entry name" value="PBP/GOBP"/>
</dbReference>
<dbReference type="Proteomes" id="UP001516400">
    <property type="component" value="Unassembled WGS sequence"/>
</dbReference>
<organism evidence="5 6">
    <name type="scientific">Cryptolaemus montrouzieri</name>
    <dbReference type="NCBI Taxonomy" id="559131"/>
    <lineage>
        <taxon>Eukaryota</taxon>
        <taxon>Metazoa</taxon>
        <taxon>Ecdysozoa</taxon>
        <taxon>Arthropoda</taxon>
        <taxon>Hexapoda</taxon>
        <taxon>Insecta</taxon>
        <taxon>Pterygota</taxon>
        <taxon>Neoptera</taxon>
        <taxon>Endopterygota</taxon>
        <taxon>Coleoptera</taxon>
        <taxon>Polyphaga</taxon>
        <taxon>Cucujiformia</taxon>
        <taxon>Coccinelloidea</taxon>
        <taxon>Coccinellidae</taxon>
        <taxon>Scymninae</taxon>
        <taxon>Scymnini</taxon>
        <taxon>Cryptolaemus</taxon>
    </lineage>
</organism>
<evidence type="ECO:0000256" key="4">
    <source>
        <dbReference type="SAM" id="MobiDB-lite"/>
    </source>
</evidence>
<comment type="subcellular location">
    <subcellularLocation>
        <location evidence="1">Secreted</location>
    </subcellularLocation>
</comment>
<evidence type="ECO:0000256" key="3">
    <source>
        <dbReference type="ARBA" id="ARBA00022525"/>
    </source>
</evidence>
<protein>
    <submittedName>
        <fullName evidence="5">Uncharacterized protein</fullName>
    </submittedName>
</protein>
<accession>A0ABD2N241</accession>
<sequence length="175" mass="19559">MTLDNLFDFSSLVSKEEEPVTSKEIEKTTTTSTKKIPSTTMSEKARRISRSVNTQHHLETITTTESETETEAITEEIPPITRNCIIQCVLSNLGMTDNNGYPEHQKIVDGLLNNAKGQELKDFLEDTADRCFQKVDLDSSNDNCEFSLQLVKCLADAGKFNCGDWPSGDISIFDK</sequence>
<keyword evidence="3" id="KW-0964">Secreted</keyword>
<reference evidence="5 6" key="1">
    <citation type="journal article" date="2021" name="BMC Biol.">
        <title>Horizontally acquired antibacterial genes associated with adaptive radiation of ladybird beetles.</title>
        <authorList>
            <person name="Li H.S."/>
            <person name="Tang X.F."/>
            <person name="Huang Y.H."/>
            <person name="Xu Z.Y."/>
            <person name="Chen M.L."/>
            <person name="Du X.Y."/>
            <person name="Qiu B.Y."/>
            <person name="Chen P.T."/>
            <person name="Zhang W."/>
            <person name="Slipinski A."/>
            <person name="Escalona H.E."/>
            <person name="Waterhouse R.M."/>
            <person name="Zwick A."/>
            <person name="Pang H."/>
        </authorList>
    </citation>
    <scope>NUCLEOTIDE SEQUENCE [LARGE SCALE GENOMIC DNA]</scope>
    <source>
        <strain evidence="5">SYSU2018</strain>
    </source>
</reference>
<keyword evidence="6" id="KW-1185">Reference proteome</keyword>
<evidence type="ECO:0000313" key="5">
    <source>
        <dbReference type="EMBL" id="KAL3272633.1"/>
    </source>
</evidence>
<dbReference type="PANTHER" id="PTHR21066:SF9">
    <property type="entry name" value="ODORANT-BINDING PROTEIN 59A"/>
    <property type="match status" value="1"/>
</dbReference>
<dbReference type="AlphaFoldDB" id="A0ABD2N241"/>
<dbReference type="CDD" id="cd23992">
    <property type="entry name" value="PBP_GOBP"/>
    <property type="match status" value="1"/>
</dbReference>
<dbReference type="EMBL" id="JABFTP020000062">
    <property type="protein sequence ID" value="KAL3272633.1"/>
    <property type="molecule type" value="Genomic_DNA"/>
</dbReference>